<sequence>MKFTKLEIHNFRHISEQYIELGSVMTAIAGQNGTGKSTLLGWISQASDFKQKNKTLLDTPFKSKYSEIFRFCPEKDYNKSYDVSIHYQDGLIDESKKMTTRLIESENRYRVDFDGRGTALDFPVIYLGLKRLIPLATEKSITLHDLGRISADKNQFAKLSKEILYLTRDIIDAEFVTTPNKQILAMKTKDYGHLGNSAGQDNLGQIISSILSFGRLKNELKESYKGGLLLIDEIDATLYAGAQIKLVDKLFALAKSFNVQIVFTTHSLEILEHLSQKTGEETKINFLKWNNKNAINQINPNIDHLKNIIKVQTGQVKKVEKIQFICEDIVAEQWSKNLLNGTDLKGKVEVIKGPFPDGTLIEMANSKHPIFKNTNFILDGDARVNHKSKKTPRTAILPGQYKPEKVFFDFVYSLDDNDEFWDNDHNFIHQTCFGNFSDNNHKRWFNDISNQQYFGKGCSRLFNRWKKDNKEAVDQFINEIKLIIK</sequence>
<comment type="caution">
    <text evidence="2">The sequence shown here is derived from an EMBL/GenBank/DDBJ whole genome shotgun (WGS) entry which is preliminary data.</text>
</comment>
<dbReference type="RefSeq" id="WP_283368288.1">
    <property type="nucleotide sequence ID" value="NZ_JASHID010000001.1"/>
</dbReference>
<protein>
    <submittedName>
        <fullName evidence="2">AAA family ATPase</fullName>
    </submittedName>
</protein>
<dbReference type="InterPro" id="IPR041685">
    <property type="entry name" value="AAA_GajA/Old/RecF-like"/>
</dbReference>
<name>A0ABT6YHA1_9BACT</name>
<feature type="domain" description="Endonuclease GajA/Old nuclease/RecF-like AAA" evidence="1">
    <location>
        <begin position="212"/>
        <end position="270"/>
    </location>
</feature>
<dbReference type="SUPFAM" id="SSF52540">
    <property type="entry name" value="P-loop containing nucleoside triphosphate hydrolases"/>
    <property type="match status" value="1"/>
</dbReference>
<accession>A0ABT6YHA1</accession>
<feature type="domain" description="Endonuclease GajA/Old nuclease/RecF-like AAA" evidence="1">
    <location>
        <begin position="1"/>
        <end position="92"/>
    </location>
</feature>
<organism evidence="2 3">
    <name type="scientific">Flectobacillus longus</name>
    <dbReference type="NCBI Taxonomy" id="2984207"/>
    <lineage>
        <taxon>Bacteria</taxon>
        <taxon>Pseudomonadati</taxon>
        <taxon>Bacteroidota</taxon>
        <taxon>Cytophagia</taxon>
        <taxon>Cytophagales</taxon>
        <taxon>Flectobacillaceae</taxon>
        <taxon>Flectobacillus</taxon>
    </lineage>
</organism>
<reference evidence="2 3" key="1">
    <citation type="submission" date="2023-05" db="EMBL/GenBank/DDBJ databases">
        <title>Novel species of genus Flectobacillus isolated from stream in China.</title>
        <authorList>
            <person name="Lu H."/>
        </authorList>
    </citation>
    <scope>NUCLEOTIDE SEQUENCE [LARGE SCALE GENOMIC DNA]</scope>
    <source>
        <strain evidence="2 3">DC10W</strain>
    </source>
</reference>
<dbReference type="Proteomes" id="UP001236569">
    <property type="component" value="Unassembled WGS sequence"/>
</dbReference>
<dbReference type="CDD" id="cd00267">
    <property type="entry name" value="ABC_ATPase"/>
    <property type="match status" value="1"/>
</dbReference>
<dbReference type="EMBL" id="JASHID010000001">
    <property type="protein sequence ID" value="MDI9862935.1"/>
    <property type="molecule type" value="Genomic_DNA"/>
</dbReference>
<dbReference type="Pfam" id="PF13175">
    <property type="entry name" value="AAA_15"/>
    <property type="match status" value="2"/>
</dbReference>
<keyword evidence="3" id="KW-1185">Reference proteome</keyword>
<dbReference type="PANTHER" id="PTHR43581">
    <property type="entry name" value="ATP/GTP PHOSPHATASE"/>
    <property type="match status" value="1"/>
</dbReference>
<proteinExistence type="predicted"/>
<dbReference type="PANTHER" id="PTHR43581:SF4">
    <property type="entry name" value="ATP_GTP PHOSPHATASE"/>
    <property type="match status" value="1"/>
</dbReference>
<evidence type="ECO:0000313" key="3">
    <source>
        <dbReference type="Proteomes" id="UP001236569"/>
    </source>
</evidence>
<dbReference type="InterPro" id="IPR051396">
    <property type="entry name" value="Bact_Antivir_Def_Nuclease"/>
</dbReference>
<gene>
    <name evidence="2" type="ORF">QM480_01260</name>
</gene>
<evidence type="ECO:0000259" key="1">
    <source>
        <dbReference type="Pfam" id="PF13175"/>
    </source>
</evidence>
<dbReference type="Gene3D" id="3.40.50.300">
    <property type="entry name" value="P-loop containing nucleotide triphosphate hydrolases"/>
    <property type="match status" value="1"/>
</dbReference>
<evidence type="ECO:0000313" key="2">
    <source>
        <dbReference type="EMBL" id="MDI9862935.1"/>
    </source>
</evidence>
<dbReference type="InterPro" id="IPR027417">
    <property type="entry name" value="P-loop_NTPase"/>
</dbReference>